<dbReference type="Proteomes" id="UP000068243">
    <property type="component" value="Unassembled WGS sequence"/>
</dbReference>
<evidence type="ECO:0000313" key="8">
    <source>
        <dbReference type="EMBL" id="GAQ45193.1"/>
    </source>
</evidence>
<protein>
    <recommendedName>
        <fullName evidence="7">Xylanolytic transcriptional activator regulatory domain-containing protein</fullName>
    </recommendedName>
</protein>
<organism evidence="8 9">
    <name type="scientific">Aspergillus niger</name>
    <dbReference type="NCBI Taxonomy" id="5061"/>
    <lineage>
        <taxon>Eukaryota</taxon>
        <taxon>Fungi</taxon>
        <taxon>Dikarya</taxon>
        <taxon>Ascomycota</taxon>
        <taxon>Pezizomycotina</taxon>
        <taxon>Eurotiomycetes</taxon>
        <taxon>Eurotiomycetidae</taxon>
        <taxon>Eurotiales</taxon>
        <taxon>Aspergillaceae</taxon>
        <taxon>Aspergillus</taxon>
        <taxon>Aspergillus subgen. Circumdati</taxon>
    </lineage>
</organism>
<keyword evidence="3" id="KW-0805">Transcription regulation</keyword>
<feature type="region of interest" description="Disordered" evidence="6">
    <location>
        <begin position="293"/>
        <end position="313"/>
    </location>
</feature>
<feature type="compositionally biased region" description="Pro residues" evidence="6">
    <location>
        <begin position="87"/>
        <end position="96"/>
    </location>
</feature>
<feature type="domain" description="Xylanolytic transcriptional activator regulatory" evidence="7">
    <location>
        <begin position="329"/>
        <end position="545"/>
    </location>
</feature>
<evidence type="ECO:0000256" key="2">
    <source>
        <dbReference type="ARBA" id="ARBA00022833"/>
    </source>
</evidence>
<keyword evidence="1" id="KW-0479">Metal-binding</keyword>
<gene>
    <name evidence="8" type="ORF">ABL_07854</name>
</gene>
<proteinExistence type="predicted"/>
<evidence type="ECO:0000256" key="4">
    <source>
        <dbReference type="ARBA" id="ARBA00023163"/>
    </source>
</evidence>
<dbReference type="GO" id="GO:0003677">
    <property type="term" value="F:DNA binding"/>
    <property type="evidence" value="ECO:0007669"/>
    <property type="project" value="InterPro"/>
</dbReference>
<evidence type="ECO:0000259" key="7">
    <source>
        <dbReference type="Pfam" id="PF04082"/>
    </source>
</evidence>
<feature type="region of interest" description="Disordered" evidence="6">
    <location>
        <begin position="55"/>
        <end position="96"/>
    </location>
</feature>
<dbReference type="EMBL" id="BCMY01000015">
    <property type="protein sequence ID" value="GAQ45193.1"/>
    <property type="molecule type" value="Genomic_DNA"/>
</dbReference>
<keyword evidence="4" id="KW-0804">Transcription</keyword>
<dbReference type="VEuPathDB" id="FungiDB:M747DRAFT_105557"/>
<keyword evidence="2" id="KW-0862">Zinc</keyword>
<name>A0A100IPW0_ASPNG</name>
<dbReference type="VEuPathDB" id="FungiDB:An01g02940"/>
<accession>A0A100IPW0</accession>
<dbReference type="PANTHER" id="PTHR47660:SF2">
    <property type="entry name" value="TRANSCRIPTION FACTOR WITH C2H2 AND ZN(2)-CYS(6) DNA BINDING DOMAIN (EUROFUNG)"/>
    <property type="match status" value="1"/>
</dbReference>
<comment type="caution">
    <text evidence="8">The sequence shown here is derived from an EMBL/GenBank/DDBJ whole genome shotgun (WGS) entry which is preliminary data.</text>
</comment>
<dbReference type="VEuPathDB" id="FungiDB:ASPNIDRAFT2_1116857"/>
<evidence type="ECO:0000256" key="3">
    <source>
        <dbReference type="ARBA" id="ARBA00023015"/>
    </source>
</evidence>
<dbReference type="Pfam" id="PF04082">
    <property type="entry name" value="Fungal_trans"/>
    <property type="match status" value="1"/>
</dbReference>
<dbReference type="GO" id="GO:0006351">
    <property type="term" value="P:DNA-templated transcription"/>
    <property type="evidence" value="ECO:0007669"/>
    <property type="project" value="InterPro"/>
</dbReference>
<dbReference type="PANTHER" id="PTHR47660">
    <property type="entry name" value="TRANSCRIPTION FACTOR WITH C2H2 AND ZN(2)-CYS(6) DNA BINDING DOMAIN (EUROFUNG)-RELATED-RELATED"/>
    <property type="match status" value="1"/>
</dbReference>
<evidence type="ECO:0000256" key="1">
    <source>
        <dbReference type="ARBA" id="ARBA00022723"/>
    </source>
</evidence>
<reference evidence="9" key="1">
    <citation type="journal article" date="2016" name="Genome Announc.">
        <title>Draft genome sequence of Aspergillus niger strain An76.</title>
        <authorList>
            <person name="Gong W."/>
            <person name="Cheng Z."/>
            <person name="Zhang H."/>
            <person name="Liu L."/>
            <person name="Gao P."/>
            <person name="Wang L."/>
        </authorList>
    </citation>
    <scope>NUCLEOTIDE SEQUENCE [LARGE SCALE GENOMIC DNA]</scope>
    <source>
        <strain evidence="9">An76</strain>
    </source>
</reference>
<dbReference type="OrthoDB" id="10018191at2759"/>
<evidence type="ECO:0000256" key="5">
    <source>
        <dbReference type="ARBA" id="ARBA00023242"/>
    </source>
</evidence>
<dbReference type="InterPro" id="IPR007219">
    <property type="entry name" value="XnlR_reg_dom"/>
</dbReference>
<keyword evidence="5" id="KW-0539">Nucleus</keyword>
<sequence>MSHGRETVRLCFMRTSLCQKNSPISDVLNRHIRHHHPEVEMVDGAGRARKLIEGNGTRVRSGTQSSRAGFPSSRADSPSARLAAFPSPTPPVSPPSPLPDAMVHDWELPHLDGSTGMDASCLEGLQRYLDECPDLQPNSARAISGPTIASMPTPMLGTFDPMIDPSLAASAPAQAADPNVVNHHLSEAIDFQSILVGSPGMADINPGLPQFHHLCSKNGISNEQFEQVRRLWPRRRRTGSIIPACFSWDEIVRHPEDNILSSPALKTPPGPADSFWGLTDACRDRLVEDTRGYGAISSPDRGDGGSSSASSCGPWNGELPPTDILDLCLDLYFSHFQVHLPFVHPGTFNASLTPSIFLFPMCLVGLVLLNKATARGLIATHIPGAIEHCRAELTSPRLRHCPGPELLTTLGAACLLLSIAAFTPVRASVIKWMGRATDQHAQELAYEELRQALYEETLSLARDRGLFSARSLNESLLPAADAEDARWKAWARIQSAQRLAASLILTDAYSAQVLGVAPILAPGSILIPLVRQDELFMLASAQKWQNQIGPDTWLHQPLAAPLDPQIPVPAGMKGFGLEVVLTVIWLWIWSFSHQMQKPAPWFLETYSPKPGLLDGFSNNGTPSALAAALVQAFDSCRTELETGNTNLFILWHYLGISLTTDLATIEDAAGRNGPDMAKVALAKLRLWARSSAARRACLHAAQIFVLITRHRRSDGLMLHTELALFHAALVMGFYQLTAFDWSGSKIASFDLFDHVDWTQVGSMGLCTPDLPENASVAHPNSSATLNFIQNGGPVSFRGAEYRNPYGAARRSFMNVAFQLEEVGQWNVQKYCKVLHIIADTLIMSEQETGMAS</sequence>
<evidence type="ECO:0000313" key="9">
    <source>
        <dbReference type="Proteomes" id="UP000068243"/>
    </source>
</evidence>
<dbReference type="AlphaFoldDB" id="A0A100IPW0"/>
<dbReference type="GO" id="GO:0008270">
    <property type="term" value="F:zinc ion binding"/>
    <property type="evidence" value="ECO:0007669"/>
    <property type="project" value="InterPro"/>
</dbReference>
<evidence type="ECO:0000256" key="6">
    <source>
        <dbReference type="SAM" id="MobiDB-lite"/>
    </source>
</evidence>
<dbReference type="VEuPathDB" id="FungiDB:ATCC64974_20770"/>
<dbReference type="CDD" id="cd12148">
    <property type="entry name" value="fungal_TF_MHR"/>
    <property type="match status" value="1"/>
</dbReference>
<feature type="compositionally biased region" description="Polar residues" evidence="6">
    <location>
        <begin position="58"/>
        <end position="67"/>
    </location>
</feature>